<gene>
    <name evidence="12 16" type="primary">priA</name>
    <name evidence="16" type="ORF">ENS64_18605</name>
</gene>
<dbReference type="Pfam" id="PF17764">
    <property type="entry name" value="PriA_3primeBD"/>
    <property type="match status" value="1"/>
</dbReference>
<dbReference type="InterPro" id="IPR041222">
    <property type="entry name" value="PriA_3primeBD"/>
</dbReference>
<evidence type="ECO:0000256" key="13">
    <source>
        <dbReference type="SAM" id="MobiDB-lite"/>
    </source>
</evidence>
<keyword evidence="1 12" id="KW-0639">Primosome</keyword>
<feature type="binding site" evidence="12">
    <location>
        <position position="591"/>
    </location>
    <ligand>
        <name>Zn(2+)</name>
        <dbReference type="ChEBI" id="CHEBI:29105"/>
        <label>2</label>
    </ligand>
</feature>
<evidence type="ECO:0000256" key="7">
    <source>
        <dbReference type="ARBA" id="ARBA00022833"/>
    </source>
</evidence>
<evidence type="ECO:0000256" key="1">
    <source>
        <dbReference type="ARBA" id="ARBA00022515"/>
    </source>
</evidence>
<evidence type="ECO:0000256" key="2">
    <source>
        <dbReference type="ARBA" id="ARBA00022705"/>
    </source>
</evidence>
<dbReference type="Pfam" id="PF18319">
    <property type="entry name" value="Zn_ribbon_PriA"/>
    <property type="match status" value="1"/>
</dbReference>
<comment type="subunit">
    <text evidence="12">Component of the replication restart primosome.</text>
</comment>
<comment type="catalytic activity">
    <reaction evidence="12">
        <text>Couples ATP hydrolysis with the unwinding of duplex DNA by translocating in the 3'-5' direction.</text>
        <dbReference type="EC" id="5.6.2.4"/>
    </reaction>
</comment>
<dbReference type="EC" id="5.6.2.4" evidence="12"/>
<comment type="function">
    <text evidence="12">Initiates the restart of stalled replication forks, which reloads the replicative helicase on sites other than the origin of replication. Recognizes and binds to abandoned replication forks and remodels them to uncover a helicase loading site. Promotes assembly of the primosome at these replication forks.</text>
</comment>
<keyword evidence="2 12" id="KW-0235">DNA replication</keyword>
<dbReference type="SMART" id="SM00487">
    <property type="entry name" value="DEXDc"/>
    <property type="match status" value="1"/>
</dbReference>
<dbReference type="GO" id="GO:0043138">
    <property type="term" value="F:3'-5' DNA helicase activity"/>
    <property type="evidence" value="ECO:0007669"/>
    <property type="project" value="UniProtKB-EC"/>
</dbReference>
<evidence type="ECO:0000256" key="12">
    <source>
        <dbReference type="HAMAP-Rule" id="MF_00983"/>
    </source>
</evidence>
<dbReference type="SMART" id="SM00490">
    <property type="entry name" value="HELICc"/>
    <property type="match status" value="1"/>
</dbReference>
<feature type="binding site" evidence="12">
    <location>
        <position position="604"/>
    </location>
    <ligand>
        <name>Zn(2+)</name>
        <dbReference type="ChEBI" id="CHEBI:29105"/>
        <label>1</label>
    </ligand>
</feature>
<feature type="binding site" evidence="12">
    <location>
        <position position="588"/>
    </location>
    <ligand>
        <name>Zn(2+)</name>
        <dbReference type="ChEBI" id="CHEBI:29105"/>
        <label>2</label>
    </ligand>
</feature>
<dbReference type="InterPro" id="IPR011545">
    <property type="entry name" value="DEAD/DEAH_box_helicase_dom"/>
</dbReference>
<evidence type="ECO:0000256" key="4">
    <source>
        <dbReference type="ARBA" id="ARBA00022741"/>
    </source>
</evidence>
<evidence type="ECO:0000259" key="14">
    <source>
        <dbReference type="PROSITE" id="PS51192"/>
    </source>
</evidence>
<dbReference type="CDD" id="cd18804">
    <property type="entry name" value="SF2_C_priA"/>
    <property type="match status" value="1"/>
</dbReference>
<feature type="binding site" evidence="12">
    <location>
        <position position="601"/>
    </location>
    <ligand>
        <name>Zn(2+)</name>
        <dbReference type="ChEBI" id="CHEBI:29105"/>
        <label>1</label>
    </ligand>
</feature>
<keyword evidence="8 12" id="KW-0067">ATP-binding</keyword>
<dbReference type="GO" id="GO:0016787">
    <property type="term" value="F:hydrolase activity"/>
    <property type="evidence" value="ECO:0007669"/>
    <property type="project" value="UniProtKB-KW"/>
</dbReference>
<dbReference type="NCBIfam" id="TIGR00595">
    <property type="entry name" value="priA"/>
    <property type="match status" value="1"/>
</dbReference>
<feature type="binding site" evidence="12">
    <location>
        <position position="564"/>
    </location>
    <ligand>
        <name>Zn(2+)</name>
        <dbReference type="ChEBI" id="CHEBI:29105"/>
        <label>1</label>
    </ligand>
</feature>
<feature type="binding site" evidence="12">
    <location>
        <position position="570"/>
    </location>
    <ligand>
        <name>Zn(2+)</name>
        <dbReference type="ChEBI" id="CHEBI:29105"/>
        <label>2</label>
    </ligand>
</feature>
<dbReference type="Pfam" id="PF00271">
    <property type="entry name" value="Helicase_C"/>
    <property type="match status" value="1"/>
</dbReference>
<dbReference type="InterPro" id="IPR027417">
    <property type="entry name" value="P-loop_NTPase"/>
</dbReference>
<dbReference type="PANTHER" id="PTHR30580">
    <property type="entry name" value="PRIMOSOMAL PROTEIN N"/>
    <property type="match status" value="1"/>
</dbReference>
<evidence type="ECO:0000256" key="10">
    <source>
        <dbReference type="ARBA" id="ARBA00023235"/>
    </source>
</evidence>
<keyword evidence="4 12" id="KW-0547">Nucleotide-binding</keyword>
<feature type="domain" description="Helicase ATP-binding" evidence="14">
    <location>
        <begin position="334"/>
        <end position="499"/>
    </location>
</feature>
<dbReference type="GO" id="GO:0006302">
    <property type="term" value="P:double-strand break repair"/>
    <property type="evidence" value="ECO:0007669"/>
    <property type="project" value="InterPro"/>
</dbReference>
<dbReference type="PROSITE" id="PS51192">
    <property type="entry name" value="HELICASE_ATP_BIND_1"/>
    <property type="match status" value="1"/>
</dbReference>
<accession>A0A7C4QRW9</accession>
<feature type="compositionally biased region" description="Basic residues" evidence="13">
    <location>
        <begin position="48"/>
        <end position="63"/>
    </location>
</feature>
<dbReference type="PANTHER" id="PTHR30580:SF0">
    <property type="entry name" value="PRIMOSOMAL PROTEIN N"/>
    <property type="match status" value="1"/>
</dbReference>
<dbReference type="GO" id="GO:0003677">
    <property type="term" value="F:DNA binding"/>
    <property type="evidence" value="ECO:0007669"/>
    <property type="project" value="UniProtKB-UniRule"/>
</dbReference>
<keyword evidence="3 12" id="KW-0479">Metal-binding</keyword>
<name>A0A7C4QRW9_9PLAN</name>
<feature type="binding site" evidence="12">
    <location>
        <position position="561"/>
    </location>
    <ligand>
        <name>Zn(2+)</name>
        <dbReference type="ChEBI" id="CHEBI:29105"/>
        <label>1</label>
    </ligand>
</feature>
<evidence type="ECO:0000313" key="16">
    <source>
        <dbReference type="EMBL" id="HGT41264.1"/>
    </source>
</evidence>
<dbReference type="InterPro" id="IPR005259">
    <property type="entry name" value="PriA"/>
</dbReference>
<keyword evidence="6 12" id="KW-0347">Helicase</keyword>
<dbReference type="HAMAP" id="MF_00983">
    <property type="entry name" value="PriA"/>
    <property type="match status" value="1"/>
</dbReference>
<sequence>MGQVDGVERAPENANAHDALFPGWNFSLPHHSLKRAGLWRPGLVGNRTRRGVRRSAPSRRRPRCGGADGSRRSPWVFPDKIPAACCQDAFEAAVQQPSLFSPAELPDNLTPWEQADAADRLFAEVVFNRPLPAVFLYQVPPDLRDRVGPGRRIEAPFGAGNERLIGYCVGLTRSAPPGRSLKALTAVLDTRPLVDEHLLQLTRWIADRYLCGWGQVLEAVIPAGVKSRAGTRNVVRFHLADHARGSWPEWRLPPKQRAVLAVLAGSTEPMAIDQLSQAANCGVGPIHALRDRGLIIAERVRAAPRQVPEPPPEPVPAITLNAEQQRALTAILNAVRSSRHATFLLHGVTGSGKTEVYIRAIEEVVSYGRQAIVLVPEISLTPQTIRRFRRRFSAVAVLHSHMTDAERHAHWQQIAEGRVQVVVGARSAVFAPTPHLGLIVIDEEHETSFKQESTPRYHAREVARRRAEMERIPLVLGSATPTLESWLRVQRRQDGLLSLRHRVAELPLPPVVIVDVRHDPQLESGRAIGRALQSAMQQALRNDGQVILFLNLRGYAPVLLCRSCGHAVRCPDCDLTLTWHKQRGKALCHTCGHEADLPQWCPKCHRPGLRSLGWGTERLEQEVRRLFPQVSALRMDSDTMQARGSHAQALEAFRRGDVRILLGTQMIAKGLDFPNVTLVGVINADTALHFPDFRAAERTFQLVTQVAGRTGRGDQGGEVWVQTFDPENPAILAAVRHDYDRFAAWELPNRQALHYPPFAQVIRFIVHAARQEPARAAAETLAERIRQAWAHAASGEGLFRLLGPAPAPLAKLRGKFRYHFQIQTSEGERLRQVIRSVLNDIKLPEEIGCTVDVDPIDML</sequence>
<keyword evidence="10 12" id="KW-0413">Isomerase</keyword>
<feature type="region of interest" description="Disordered" evidence="13">
    <location>
        <begin position="48"/>
        <end position="72"/>
    </location>
</feature>
<evidence type="ECO:0000256" key="8">
    <source>
        <dbReference type="ARBA" id="ARBA00022840"/>
    </source>
</evidence>
<comment type="cofactor">
    <cofactor evidence="12">
        <name>Zn(2+)</name>
        <dbReference type="ChEBI" id="CHEBI:29105"/>
    </cofactor>
    <text evidence="12">Binds 2 zinc ions per subunit.</text>
</comment>
<dbReference type="InterPro" id="IPR001650">
    <property type="entry name" value="Helicase_C-like"/>
</dbReference>
<dbReference type="GO" id="GO:0006270">
    <property type="term" value="P:DNA replication initiation"/>
    <property type="evidence" value="ECO:0007669"/>
    <property type="project" value="TreeGrafter"/>
</dbReference>
<dbReference type="GO" id="GO:0006310">
    <property type="term" value="P:DNA recombination"/>
    <property type="evidence" value="ECO:0007669"/>
    <property type="project" value="InterPro"/>
</dbReference>
<keyword evidence="5 12" id="KW-0378">Hydrolase</keyword>
<dbReference type="CDD" id="cd17929">
    <property type="entry name" value="DEXHc_priA"/>
    <property type="match status" value="1"/>
</dbReference>
<dbReference type="GO" id="GO:0006269">
    <property type="term" value="P:DNA replication, synthesis of primer"/>
    <property type="evidence" value="ECO:0007669"/>
    <property type="project" value="UniProtKB-KW"/>
</dbReference>
<dbReference type="SUPFAM" id="SSF52540">
    <property type="entry name" value="P-loop containing nucleoside triphosphate hydrolases"/>
    <property type="match status" value="1"/>
</dbReference>
<evidence type="ECO:0000256" key="11">
    <source>
        <dbReference type="ARBA" id="ARBA00048988"/>
    </source>
</evidence>
<protein>
    <recommendedName>
        <fullName evidence="12">Replication restart protein PriA</fullName>
    </recommendedName>
    <alternativeName>
        <fullName evidence="12">ATP-dependent DNA helicase PriA</fullName>
        <ecNumber evidence="12">5.6.2.4</ecNumber>
    </alternativeName>
    <alternativeName>
        <fullName evidence="12">DNA 3'-5' helicase PriA</fullName>
    </alternativeName>
</protein>
<dbReference type="GO" id="GO:1990077">
    <property type="term" value="C:primosome complex"/>
    <property type="evidence" value="ECO:0007669"/>
    <property type="project" value="UniProtKB-UniRule"/>
</dbReference>
<dbReference type="InterPro" id="IPR040498">
    <property type="entry name" value="PriA_CRR"/>
</dbReference>
<comment type="catalytic activity">
    <reaction evidence="11 12">
        <text>ATP + H2O = ADP + phosphate + H(+)</text>
        <dbReference type="Rhea" id="RHEA:13065"/>
        <dbReference type="ChEBI" id="CHEBI:15377"/>
        <dbReference type="ChEBI" id="CHEBI:15378"/>
        <dbReference type="ChEBI" id="CHEBI:30616"/>
        <dbReference type="ChEBI" id="CHEBI:43474"/>
        <dbReference type="ChEBI" id="CHEBI:456216"/>
        <dbReference type="EC" id="5.6.2.4"/>
    </reaction>
</comment>
<keyword evidence="9 12" id="KW-0238">DNA-binding</keyword>
<proteinExistence type="inferred from homology"/>
<dbReference type="EMBL" id="DSVQ01000019">
    <property type="protein sequence ID" value="HGT41264.1"/>
    <property type="molecule type" value="Genomic_DNA"/>
</dbReference>
<evidence type="ECO:0000256" key="3">
    <source>
        <dbReference type="ARBA" id="ARBA00022723"/>
    </source>
</evidence>
<evidence type="ECO:0000256" key="9">
    <source>
        <dbReference type="ARBA" id="ARBA00023125"/>
    </source>
</evidence>
<dbReference type="Gene3D" id="3.40.50.300">
    <property type="entry name" value="P-loop containing nucleotide triphosphate hydrolases"/>
    <property type="match status" value="2"/>
</dbReference>
<dbReference type="InterPro" id="IPR041236">
    <property type="entry name" value="PriA_C"/>
</dbReference>
<evidence type="ECO:0000256" key="5">
    <source>
        <dbReference type="ARBA" id="ARBA00022801"/>
    </source>
</evidence>
<dbReference type="InterPro" id="IPR014001">
    <property type="entry name" value="Helicase_ATP-bd"/>
</dbReference>
<dbReference type="Pfam" id="PF00270">
    <property type="entry name" value="DEAD"/>
    <property type="match status" value="1"/>
</dbReference>
<dbReference type="InterPro" id="IPR042115">
    <property type="entry name" value="PriA_3primeBD_sf"/>
</dbReference>
<evidence type="ECO:0000256" key="6">
    <source>
        <dbReference type="ARBA" id="ARBA00022806"/>
    </source>
</evidence>
<comment type="caution">
    <text evidence="16">The sequence shown here is derived from an EMBL/GenBank/DDBJ whole genome shotgun (WGS) entry which is preliminary data.</text>
</comment>
<dbReference type="GO" id="GO:0008270">
    <property type="term" value="F:zinc ion binding"/>
    <property type="evidence" value="ECO:0007669"/>
    <property type="project" value="UniProtKB-UniRule"/>
</dbReference>
<feature type="binding site" evidence="12">
    <location>
        <position position="573"/>
    </location>
    <ligand>
        <name>Zn(2+)</name>
        <dbReference type="ChEBI" id="CHEBI:29105"/>
        <label>2</label>
    </ligand>
</feature>
<comment type="similarity">
    <text evidence="12">Belongs to the helicase family. PriA subfamily.</text>
</comment>
<dbReference type="FunFam" id="3.40.50.300:FF:000489">
    <property type="entry name" value="Primosome assembly protein PriA"/>
    <property type="match status" value="1"/>
</dbReference>
<evidence type="ECO:0000259" key="15">
    <source>
        <dbReference type="PROSITE" id="PS51194"/>
    </source>
</evidence>
<feature type="domain" description="Helicase C-terminal" evidence="15">
    <location>
        <begin position="596"/>
        <end position="755"/>
    </location>
</feature>
<organism evidence="16">
    <name type="scientific">Schlesneria paludicola</name>
    <dbReference type="NCBI Taxonomy" id="360056"/>
    <lineage>
        <taxon>Bacteria</taxon>
        <taxon>Pseudomonadati</taxon>
        <taxon>Planctomycetota</taxon>
        <taxon>Planctomycetia</taxon>
        <taxon>Planctomycetales</taxon>
        <taxon>Planctomycetaceae</taxon>
        <taxon>Schlesneria</taxon>
    </lineage>
</organism>
<dbReference type="AlphaFoldDB" id="A0A7C4QRW9"/>
<keyword evidence="7 12" id="KW-0862">Zinc</keyword>
<reference evidence="16" key="1">
    <citation type="journal article" date="2020" name="mSystems">
        <title>Genome- and Community-Level Interaction Insights into Carbon Utilization and Element Cycling Functions of Hydrothermarchaeota in Hydrothermal Sediment.</title>
        <authorList>
            <person name="Zhou Z."/>
            <person name="Liu Y."/>
            <person name="Xu W."/>
            <person name="Pan J."/>
            <person name="Luo Z.H."/>
            <person name="Li M."/>
        </authorList>
    </citation>
    <scope>NUCLEOTIDE SEQUENCE [LARGE SCALE GENOMIC DNA]</scope>
    <source>
        <strain evidence="16">SpSt-508</strain>
    </source>
</reference>
<dbReference type="PROSITE" id="PS51194">
    <property type="entry name" value="HELICASE_CTER"/>
    <property type="match status" value="1"/>
</dbReference>
<dbReference type="Gene3D" id="3.40.1440.60">
    <property type="entry name" value="PriA, 3(prime) DNA-binding domain"/>
    <property type="match status" value="1"/>
</dbReference>
<dbReference type="Pfam" id="PF18074">
    <property type="entry name" value="PriA_C"/>
    <property type="match status" value="1"/>
</dbReference>
<dbReference type="GO" id="GO:0005524">
    <property type="term" value="F:ATP binding"/>
    <property type="evidence" value="ECO:0007669"/>
    <property type="project" value="UniProtKB-UniRule"/>
</dbReference>